<gene>
    <name evidence="2" type="ORF">AVEN_111246_1</name>
    <name evidence="3" type="ORF">AVEN_189370_1</name>
    <name evidence="4" type="ORF">AVEN_249645_1</name>
    <name evidence="5" type="ORF">AVEN_63926_1</name>
</gene>
<accession>A0A4Y2UIN6</accession>
<dbReference type="EMBL" id="BGPR01051725">
    <property type="protein sequence ID" value="GBO28631.1"/>
    <property type="molecule type" value="Genomic_DNA"/>
</dbReference>
<protein>
    <submittedName>
        <fullName evidence="3">Uncharacterized protein</fullName>
    </submittedName>
</protein>
<organism evidence="3 6">
    <name type="scientific">Araneus ventricosus</name>
    <name type="common">Orbweaver spider</name>
    <name type="synonym">Epeira ventricosa</name>
    <dbReference type="NCBI Taxonomy" id="182803"/>
    <lineage>
        <taxon>Eukaryota</taxon>
        <taxon>Metazoa</taxon>
        <taxon>Ecdysozoa</taxon>
        <taxon>Arthropoda</taxon>
        <taxon>Chelicerata</taxon>
        <taxon>Arachnida</taxon>
        <taxon>Araneae</taxon>
        <taxon>Araneomorphae</taxon>
        <taxon>Entelegynae</taxon>
        <taxon>Araneoidea</taxon>
        <taxon>Araneidae</taxon>
        <taxon>Araneus</taxon>
    </lineage>
</organism>
<evidence type="ECO:0000313" key="4">
    <source>
        <dbReference type="EMBL" id="GBO28631.1"/>
    </source>
</evidence>
<proteinExistence type="predicted"/>
<evidence type="ECO:0000256" key="1">
    <source>
        <dbReference type="SAM" id="MobiDB-lite"/>
    </source>
</evidence>
<dbReference type="EMBL" id="BGPR01037376">
    <property type="protein sequence ID" value="GBO12941.1"/>
    <property type="molecule type" value="Genomic_DNA"/>
</dbReference>
<dbReference type="AlphaFoldDB" id="A0A4Y2UIN6"/>
<feature type="compositionally biased region" description="Basic and acidic residues" evidence="1">
    <location>
        <begin position="71"/>
        <end position="86"/>
    </location>
</feature>
<evidence type="ECO:0000313" key="3">
    <source>
        <dbReference type="EMBL" id="GBO12949.1"/>
    </source>
</evidence>
<feature type="region of interest" description="Disordered" evidence="1">
    <location>
        <begin position="1"/>
        <end position="22"/>
    </location>
</feature>
<comment type="caution">
    <text evidence="3">The sequence shown here is derived from an EMBL/GenBank/DDBJ whole genome shotgun (WGS) entry which is preliminary data.</text>
</comment>
<name>A0A4Y2UIN6_ARAVE</name>
<dbReference type="EMBL" id="BGPR01037382">
    <property type="protein sequence ID" value="GBO12949.1"/>
    <property type="molecule type" value="Genomic_DNA"/>
</dbReference>
<evidence type="ECO:0000313" key="6">
    <source>
        <dbReference type="Proteomes" id="UP000499080"/>
    </source>
</evidence>
<evidence type="ECO:0000313" key="2">
    <source>
        <dbReference type="EMBL" id="GBO12941.1"/>
    </source>
</evidence>
<keyword evidence="6" id="KW-1185">Reference proteome</keyword>
<dbReference type="Proteomes" id="UP000499080">
    <property type="component" value="Unassembled WGS sequence"/>
</dbReference>
<dbReference type="EMBL" id="BGPR01051727">
    <property type="protein sequence ID" value="GBO28632.1"/>
    <property type="molecule type" value="Genomic_DNA"/>
</dbReference>
<sequence length="92" mass="10424">MAPYIVGPRWPSGKVSTSGPEGRRFENPIPLKICRVWGLLHTKSYAVAKRPPIGVAQKYQHWPGLPKKGARTVEDQRGEPHQHVEDGIYWVQ</sequence>
<feature type="region of interest" description="Disordered" evidence="1">
    <location>
        <begin position="66"/>
        <end position="92"/>
    </location>
</feature>
<evidence type="ECO:0000313" key="5">
    <source>
        <dbReference type="EMBL" id="GBO28632.1"/>
    </source>
</evidence>
<reference evidence="3 6" key="1">
    <citation type="journal article" date="2019" name="Sci. Rep.">
        <title>Orb-weaving spider Araneus ventricosus genome elucidates the spidroin gene catalogue.</title>
        <authorList>
            <person name="Kono N."/>
            <person name="Nakamura H."/>
            <person name="Ohtoshi R."/>
            <person name="Moran D.A.P."/>
            <person name="Shinohara A."/>
            <person name="Yoshida Y."/>
            <person name="Fujiwara M."/>
            <person name="Mori M."/>
            <person name="Tomita M."/>
            <person name="Arakawa K."/>
        </authorList>
    </citation>
    <scope>NUCLEOTIDE SEQUENCE [LARGE SCALE GENOMIC DNA]</scope>
</reference>